<proteinExistence type="predicted"/>
<accession>A0A1G2DD97</accession>
<gene>
    <name evidence="1" type="ORF">A3C93_04320</name>
</gene>
<protein>
    <submittedName>
        <fullName evidence="1">Uncharacterized protein</fullName>
    </submittedName>
</protein>
<dbReference type="Proteomes" id="UP000178636">
    <property type="component" value="Unassembled WGS sequence"/>
</dbReference>
<evidence type="ECO:0000313" key="1">
    <source>
        <dbReference type="EMBL" id="OGZ11609.1"/>
    </source>
</evidence>
<dbReference type="EMBL" id="MHLO01000031">
    <property type="protein sequence ID" value="OGZ11609.1"/>
    <property type="molecule type" value="Genomic_DNA"/>
</dbReference>
<organism evidence="1 2">
    <name type="scientific">Candidatus Lloydbacteria bacterium RIFCSPHIGHO2_02_FULL_54_17</name>
    <dbReference type="NCBI Taxonomy" id="1798664"/>
    <lineage>
        <taxon>Bacteria</taxon>
        <taxon>Candidatus Lloydiibacteriota</taxon>
    </lineage>
</organism>
<evidence type="ECO:0000313" key="2">
    <source>
        <dbReference type="Proteomes" id="UP000178636"/>
    </source>
</evidence>
<sequence>MTGPTRDCICSSVTLKIFWVIHGNDPDKRKRTFTRHAECNYCNRAYKDIPERAMRRERQALAARMQLLLSDAYTRYPFLKRYLKRTTSA</sequence>
<name>A0A1G2DD97_9BACT</name>
<reference evidence="1 2" key="1">
    <citation type="journal article" date="2016" name="Nat. Commun.">
        <title>Thousands of microbial genomes shed light on interconnected biogeochemical processes in an aquifer system.</title>
        <authorList>
            <person name="Anantharaman K."/>
            <person name="Brown C.T."/>
            <person name="Hug L.A."/>
            <person name="Sharon I."/>
            <person name="Castelle C.J."/>
            <person name="Probst A.J."/>
            <person name="Thomas B.C."/>
            <person name="Singh A."/>
            <person name="Wilkins M.J."/>
            <person name="Karaoz U."/>
            <person name="Brodie E.L."/>
            <person name="Williams K.H."/>
            <person name="Hubbard S.S."/>
            <person name="Banfield J.F."/>
        </authorList>
    </citation>
    <scope>NUCLEOTIDE SEQUENCE [LARGE SCALE GENOMIC DNA]</scope>
</reference>
<dbReference type="AlphaFoldDB" id="A0A1G2DD97"/>
<comment type="caution">
    <text evidence="1">The sequence shown here is derived from an EMBL/GenBank/DDBJ whole genome shotgun (WGS) entry which is preliminary data.</text>
</comment>